<evidence type="ECO:0000313" key="2">
    <source>
        <dbReference type="Proteomes" id="UP000326565"/>
    </source>
</evidence>
<dbReference type="AlphaFoldDB" id="A0A5N5X5E3"/>
<proteinExistence type="predicted"/>
<organism evidence="1 2">
    <name type="scientific">Aspergillus leporis</name>
    <dbReference type="NCBI Taxonomy" id="41062"/>
    <lineage>
        <taxon>Eukaryota</taxon>
        <taxon>Fungi</taxon>
        <taxon>Dikarya</taxon>
        <taxon>Ascomycota</taxon>
        <taxon>Pezizomycotina</taxon>
        <taxon>Eurotiomycetes</taxon>
        <taxon>Eurotiomycetidae</taxon>
        <taxon>Eurotiales</taxon>
        <taxon>Aspergillaceae</taxon>
        <taxon>Aspergillus</taxon>
        <taxon>Aspergillus subgen. Circumdati</taxon>
    </lineage>
</organism>
<dbReference type="Proteomes" id="UP000326565">
    <property type="component" value="Unassembled WGS sequence"/>
</dbReference>
<dbReference type="OrthoDB" id="4539697at2759"/>
<gene>
    <name evidence="1" type="ORF">BDV29DRAFT_200548</name>
</gene>
<protein>
    <recommendedName>
        <fullName evidence="3">DUF3500 domain-containing protein</fullName>
    </recommendedName>
</protein>
<keyword evidence="2" id="KW-1185">Reference proteome</keyword>
<accession>A0A5N5X5E3</accession>
<dbReference type="Pfam" id="PF12006">
    <property type="entry name" value="DUF3500"/>
    <property type="match status" value="1"/>
</dbReference>
<reference evidence="1 2" key="1">
    <citation type="submission" date="2019-04" db="EMBL/GenBank/DDBJ databases">
        <title>Friends and foes A comparative genomics study of 23 Aspergillus species from section Flavi.</title>
        <authorList>
            <consortium name="DOE Joint Genome Institute"/>
            <person name="Kjaerbolling I."/>
            <person name="Vesth T."/>
            <person name="Frisvad J.C."/>
            <person name="Nybo J.L."/>
            <person name="Theobald S."/>
            <person name="Kildgaard S."/>
            <person name="Isbrandt T."/>
            <person name="Kuo A."/>
            <person name="Sato A."/>
            <person name="Lyhne E.K."/>
            <person name="Kogle M.E."/>
            <person name="Wiebenga A."/>
            <person name="Kun R.S."/>
            <person name="Lubbers R.J."/>
            <person name="Makela M.R."/>
            <person name="Barry K."/>
            <person name="Chovatia M."/>
            <person name="Clum A."/>
            <person name="Daum C."/>
            <person name="Haridas S."/>
            <person name="He G."/>
            <person name="LaButti K."/>
            <person name="Lipzen A."/>
            <person name="Mondo S."/>
            <person name="Riley R."/>
            <person name="Salamov A."/>
            <person name="Simmons B.A."/>
            <person name="Magnuson J.K."/>
            <person name="Henrissat B."/>
            <person name="Mortensen U.H."/>
            <person name="Larsen T.O."/>
            <person name="Devries R.P."/>
            <person name="Grigoriev I.V."/>
            <person name="Machida M."/>
            <person name="Baker S.E."/>
            <person name="Andersen M.R."/>
        </authorList>
    </citation>
    <scope>NUCLEOTIDE SEQUENCE [LARGE SCALE GENOMIC DNA]</scope>
    <source>
        <strain evidence="1 2">CBS 151.66</strain>
    </source>
</reference>
<dbReference type="PANTHER" id="PTHR37489">
    <property type="entry name" value="DUF3500 DOMAIN-CONTAINING PROTEIN"/>
    <property type="match status" value="1"/>
</dbReference>
<name>A0A5N5X5E3_9EURO</name>
<evidence type="ECO:0008006" key="3">
    <source>
        <dbReference type="Google" id="ProtNLM"/>
    </source>
</evidence>
<dbReference type="InterPro" id="IPR021889">
    <property type="entry name" value="DUF3500"/>
</dbReference>
<sequence>MTRPQLEKPTGEYRQYLPDLSLKRFQIMRDQDAHEYAQDFKTLHNPPWLHALYMHWLDLLQEPFKGVTTDGNVRPGLFILQDEDVPIGKIVKAVESLQSIIDDKQRQALSYHIDSPEWRTWSNPEFLLSNKGLRLDEVNIVTRDAILNILKTTLSPEGYNKAVKAMRINHFLGELVESPAVMNEFSYNFVLFGRPSTTRPWGWSFYGHHLCLNVFLYKGQIVASPWFTGAEPNEIDSGRYAGTRIMQVEEELGLQLMQSLSPNLQQEARMYAQMDDPAMPPGRCNRDDQRHLCGAYRDNREVPYEGITASSLNEKQKKLLYGVLEQYLLYLPARSRQLKLDHIRQFESETYFSWIGEFGDEDPFYYRIQSPVILIEFDHHSGVFLNNEEPKKFHIHTLLRTPNGGDYGYALRPLVPAVEGLVGKEITWEKSAL</sequence>
<dbReference type="PANTHER" id="PTHR37489:SF1">
    <property type="entry name" value="DUF3500 DOMAIN-CONTAINING PROTEIN"/>
    <property type="match status" value="1"/>
</dbReference>
<dbReference type="EMBL" id="ML732187">
    <property type="protein sequence ID" value="KAB8075971.1"/>
    <property type="molecule type" value="Genomic_DNA"/>
</dbReference>
<evidence type="ECO:0000313" key="1">
    <source>
        <dbReference type="EMBL" id="KAB8075971.1"/>
    </source>
</evidence>